<dbReference type="Proteomes" id="UP000252519">
    <property type="component" value="Unassembled WGS sequence"/>
</dbReference>
<dbReference type="AlphaFoldDB" id="A0A368F7I3"/>
<dbReference type="OrthoDB" id="5829342at2759"/>
<dbReference type="EMBL" id="JOJR01003023">
    <property type="protein sequence ID" value="RCN28114.1"/>
    <property type="molecule type" value="Genomic_DNA"/>
</dbReference>
<feature type="transmembrane region" description="Helical" evidence="1">
    <location>
        <begin position="198"/>
        <end position="218"/>
    </location>
</feature>
<evidence type="ECO:0000256" key="1">
    <source>
        <dbReference type="SAM" id="Phobius"/>
    </source>
</evidence>
<keyword evidence="1" id="KW-0472">Membrane</keyword>
<keyword evidence="1" id="KW-0812">Transmembrane</keyword>
<organism evidence="2 3">
    <name type="scientific">Ancylostoma caninum</name>
    <name type="common">Dog hookworm</name>
    <dbReference type="NCBI Taxonomy" id="29170"/>
    <lineage>
        <taxon>Eukaryota</taxon>
        <taxon>Metazoa</taxon>
        <taxon>Ecdysozoa</taxon>
        <taxon>Nematoda</taxon>
        <taxon>Chromadorea</taxon>
        <taxon>Rhabditida</taxon>
        <taxon>Rhabditina</taxon>
        <taxon>Rhabditomorpha</taxon>
        <taxon>Strongyloidea</taxon>
        <taxon>Ancylostomatidae</taxon>
        <taxon>Ancylostomatinae</taxon>
        <taxon>Ancylostoma</taxon>
    </lineage>
</organism>
<accession>A0A368F7I3</accession>
<sequence>MDDNGDMFTPTLNLAMVDGEAPLSAAERRERRMKRILGDGENRIKKILSGPSGDEQRLPPMLEGGEYKSSVLANSENSAQASNAELAKISEIQLRKAPRSDSFTYSALSYIRKIGILLSFLFGVSMRMLMMCGVTFNVLLPWLLLFLGPRVPAIIHDVPKFITDLAVLLRSRNYCGLENVLKRSYAAFSFVQVSITHLLVMVGGYLFAHAGLIIFHSFTSNG</sequence>
<evidence type="ECO:0000313" key="3">
    <source>
        <dbReference type="Proteomes" id="UP000252519"/>
    </source>
</evidence>
<feature type="transmembrane region" description="Helical" evidence="1">
    <location>
        <begin position="128"/>
        <end position="147"/>
    </location>
</feature>
<keyword evidence="1" id="KW-1133">Transmembrane helix</keyword>
<name>A0A368F7I3_ANCCA</name>
<evidence type="ECO:0000313" key="2">
    <source>
        <dbReference type="EMBL" id="RCN28114.1"/>
    </source>
</evidence>
<proteinExistence type="predicted"/>
<reference evidence="2 3" key="1">
    <citation type="submission" date="2014-10" db="EMBL/GenBank/DDBJ databases">
        <title>Draft genome of the hookworm Ancylostoma caninum.</title>
        <authorList>
            <person name="Mitreva M."/>
        </authorList>
    </citation>
    <scope>NUCLEOTIDE SEQUENCE [LARGE SCALE GENOMIC DNA]</scope>
    <source>
        <strain evidence="2 3">Baltimore</strain>
    </source>
</reference>
<comment type="caution">
    <text evidence="2">The sequence shown here is derived from an EMBL/GenBank/DDBJ whole genome shotgun (WGS) entry which is preliminary data.</text>
</comment>
<keyword evidence="3" id="KW-1185">Reference proteome</keyword>
<gene>
    <name evidence="2" type="ORF">ANCCAN_26147</name>
</gene>
<protein>
    <submittedName>
        <fullName evidence="2">Uncharacterized protein</fullName>
    </submittedName>
</protein>